<reference evidence="3" key="1">
    <citation type="submission" date="2015-12" db="EMBL/GenBank/DDBJ databases">
        <title>Complete genome sequence of Lutibacter profundus strain LP1.</title>
        <authorList>
            <person name="Wissuwa J."/>
            <person name="Le Moine Bauer S."/>
            <person name="Stokke R."/>
            <person name="Dahle H."/>
            <person name="Steen I.H."/>
        </authorList>
    </citation>
    <scope>NUCLEOTIDE SEQUENCE [LARGE SCALE GENOMIC DNA]</scope>
    <source>
        <strain evidence="3">LP1</strain>
    </source>
</reference>
<keyword evidence="3" id="KW-1185">Reference proteome</keyword>
<protein>
    <submittedName>
        <fullName evidence="2">Uncharacterized protein</fullName>
    </submittedName>
</protein>
<organism evidence="2 3">
    <name type="scientific">Lutibacter profundi</name>
    <dbReference type="NCBI Taxonomy" id="1622118"/>
    <lineage>
        <taxon>Bacteria</taxon>
        <taxon>Pseudomonadati</taxon>
        <taxon>Bacteroidota</taxon>
        <taxon>Flavobacteriia</taxon>
        <taxon>Flavobacteriales</taxon>
        <taxon>Flavobacteriaceae</taxon>
        <taxon>Lutibacter</taxon>
    </lineage>
</organism>
<dbReference type="RefSeq" id="WP_068207087.1">
    <property type="nucleotide sequence ID" value="NZ_CP013355.1"/>
</dbReference>
<reference evidence="2 3" key="2">
    <citation type="journal article" date="2016" name="Int. J. Syst. Evol. Microbiol.">
        <title>Lutibacter profundi sp. nov., isolated from a deep-sea hydrothermal system on the Arctic Mid-Ocean Ridge and emended description of the genus Lutibacter.</title>
        <authorList>
            <person name="Le Moine Bauer S."/>
            <person name="Roalkvam I."/>
            <person name="Steen I.H."/>
            <person name="Dahle H."/>
        </authorList>
    </citation>
    <scope>NUCLEOTIDE SEQUENCE [LARGE SCALE GENOMIC DNA]</scope>
    <source>
        <strain evidence="2 3">LP1</strain>
    </source>
</reference>
<dbReference type="STRING" id="1622118.Lupro_05555"/>
<dbReference type="AlphaFoldDB" id="A0A0X8G649"/>
<keyword evidence="1" id="KW-0732">Signal</keyword>
<proteinExistence type="predicted"/>
<feature type="chain" id="PRO_5007066260" evidence="1">
    <location>
        <begin position="20"/>
        <end position="115"/>
    </location>
</feature>
<gene>
    <name evidence="2" type="ORF">Lupro_05555</name>
</gene>
<evidence type="ECO:0000256" key="1">
    <source>
        <dbReference type="SAM" id="SignalP"/>
    </source>
</evidence>
<name>A0A0X8G649_9FLAO</name>
<accession>A0A0X8G649</accession>
<dbReference type="Proteomes" id="UP000059672">
    <property type="component" value="Chromosome"/>
</dbReference>
<sequence length="115" mass="12173">MKNLLLSVVLLLTVSFAFASNVNPVENVKLEVKTMSETETTVMNINFNSFEDFNSFNTSQLDISDDECTASVSVTVSVGVGSTYASATVSASGIPCDEIGATIKRLKAQALAALK</sequence>
<evidence type="ECO:0000313" key="2">
    <source>
        <dbReference type="EMBL" id="AMC10739.1"/>
    </source>
</evidence>
<evidence type="ECO:0000313" key="3">
    <source>
        <dbReference type="Proteomes" id="UP000059672"/>
    </source>
</evidence>
<dbReference type="EMBL" id="CP013355">
    <property type="protein sequence ID" value="AMC10739.1"/>
    <property type="molecule type" value="Genomic_DNA"/>
</dbReference>
<dbReference type="KEGG" id="lut:Lupro_05555"/>
<feature type="signal peptide" evidence="1">
    <location>
        <begin position="1"/>
        <end position="19"/>
    </location>
</feature>